<sequence>MTSIPVTVTPKNAPGNRSDVAWKHCISVAGDTRQLQCKYCQKVLIGGVYRLKHHLAGTQKDVGACKDAPDEVKKEIIREEACQAIARFFYNNYIPFNVAKSEEFTAMFDLLRKFFEMMDNIVEEVGEDNVIQVVTDNAANYKAAGQMLMTKRKKDYEKKISIHEETIPKGKKITTFIYSRSSLISLLQHFTKGRDLVRPGITRFATSFFTLGCLHENKGALIRMFTSDEWKSSKFAKTNDGKIVEEVVLDQNFWKNVIICLKGALPLIEVLRLVDSDQKPAMGFIYEAMDQAKEKIQKAFNGVKKSYLPLWNIIDERWDKQLHRPLHAAGYFLYPQMHYRPGFKADLEVKCGLMECITRMVEDEDEQTLIDVQIDDFKKRAKNFGCPMATRSINLKTPADWWESYGDEYPELQKFAIHVLSLTCSSSGCERNWRSFEMVHTKRRNRLKQSTMNDVVFVMANSKLAKKKQTRKPTQINIDDYSSDDEWIMEDEHEHNETFDLDENLVPIEVEEDESLHSHHLDMTDLNDEGDGNHEAEYEFNLQDYLVKEENPSTVRSNSIQRLSTSGIRNGTKSSPSNPSRWDSAPK</sequence>
<dbReference type="Pfam" id="PF05699">
    <property type="entry name" value="Dimer_Tnp_hAT"/>
    <property type="match status" value="1"/>
</dbReference>
<evidence type="ECO:0000313" key="11">
    <source>
        <dbReference type="Proteomes" id="UP000000226"/>
    </source>
</evidence>
<evidence type="ECO:0000259" key="9">
    <source>
        <dbReference type="PROSITE" id="PS50808"/>
    </source>
</evidence>
<evidence type="ECO:0000256" key="4">
    <source>
        <dbReference type="ARBA" id="ARBA00022833"/>
    </source>
</evidence>
<evidence type="ECO:0000256" key="6">
    <source>
        <dbReference type="ARBA" id="ARBA00023242"/>
    </source>
</evidence>
<dbReference type="PANTHER" id="PTHR32166">
    <property type="entry name" value="OSJNBA0013A04.12 PROTEIN"/>
    <property type="match status" value="1"/>
</dbReference>
<dbReference type="Pfam" id="PF04937">
    <property type="entry name" value="DUF659"/>
    <property type="match status" value="1"/>
</dbReference>
<keyword evidence="11" id="KW-1185">Reference proteome</keyword>
<feature type="compositionally biased region" description="Polar residues" evidence="8">
    <location>
        <begin position="552"/>
        <end position="581"/>
    </location>
</feature>
<dbReference type="STRING" id="3885.V7C4N8"/>
<keyword evidence="3 7" id="KW-0863">Zinc-finger</keyword>
<keyword evidence="5" id="KW-0238">DNA-binding</keyword>
<evidence type="ECO:0000256" key="3">
    <source>
        <dbReference type="ARBA" id="ARBA00022771"/>
    </source>
</evidence>
<dbReference type="GO" id="GO:0046983">
    <property type="term" value="F:protein dimerization activity"/>
    <property type="evidence" value="ECO:0007669"/>
    <property type="project" value="InterPro"/>
</dbReference>
<evidence type="ECO:0000256" key="1">
    <source>
        <dbReference type="ARBA" id="ARBA00004123"/>
    </source>
</evidence>
<accession>V7C4N8</accession>
<dbReference type="PANTHER" id="PTHR32166:SF122">
    <property type="entry name" value="OS09G0499600 PROTEIN"/>
    <property type="match status" value="1"/>
</dbReference>
<evidence type="ECO:0000313" key="10">
    <source>
        <dbReference type="EMBL" id="ESW24338.1"/>
    </source>
</evidence>
<name>V7C4N8_PHAVU</name>
<dbReference type="OrthoDB" id="1935289at2759"/>
<keyword evidence="2" id="KW-0479">Metal-binding</keyword>
<dbReference type="InterPro" id="IPR007021">
    <property type="entry name" value="DUF659"/>
</dbReference>
<evidence type="ECO:0000256" key="7">
    <source>
        <dbReference type="PROSITE-ProRule" id="PRU00027"/>
    </source>
</evidence>
<dbReference type="Gramene" id="ESW24338">
    <property type="protein sequence ID" value="ESW24338"/>
    <property type="gene ID" value="PHAVU_004G122100g"/>
</dbReference>
<dbReference type="GO" id="GO:0005634">
    <property type="term" value="C:nucleus"/>
    <property type="evidence" value="ECO:0007669"/>
    <property type="project" value="UniProtKB-SubCell"/>
</dbReference>
<dbReference type="GO" id="GO:0003677">
    <property type="term" value="F:DNA binding"/>
    <property type="evidence" value="ECO:0007669"/>
    <property type="project" value="UniProtKB-KW"/>
</dbReference>
<evidence type="ECO:0000256" key="2">
    <source>
        <dbReference type="ARBA" id="ARBA00022723"/>
    </source>
</evidence>
<dbReference type="Proteomes" id="UP000000226">
    <property type="component" value="Chromosome 4"/>
</dbReference>
<dbReference type="OMA" id="RNCEYEK"/>
<keyword evidence="4" id="KW-0862">Zinc</keyword>
<feature type="region of interest" description="Disordered" evidence="8">
    <location>
        <begin position="551"/>
        <end position="587"/>
    </location>
</feature>
<dbReference type="InterPro" id="IPR003656">
    <property type="entry name" value="Znf_BED"/>
</dbReference>
<proteinExistence type="predicted"/>
<keyword evidence="6" id="KW-0539">Nucleus</keyword>
<gene>
    <name evidence="10" type="ORF">PHAVU_004G122100g</name>
</gene>
<comment type="subcellular location">
    <subcellularLocation>
        <location evidence="1">Nucleus</location>
    </subcellularLocation>
</comment>
<dbReference type="PROSITE" id="PS50808">
    <property type="entry name" value="ZF_BED"/>
    <property type="match status" value="1"/>
</dbReference>
<dbReference type="EMBL" id="CM002291">
    <property type="protein sequence ID" value="ESW24338.1"/>
    <property type="molecule type" value="Genomic_DNA"/>
</dbReference>
<feature type="domain" description="BED-type" evidence="9">
    <location>
        <begin position="16"/>
        <end position="72"/>
    </location>
</feature>
<evidence type="ECO:0000256" key="8">
    <source>
        <dbReference type="SAM" id="MobiDB-lite"/>
    </source>
</evidence>
<dbReference type="GO" id="GO:0008270">
    <property type="term" value="F:zinc ion binding"/>
    <property type="evidence" value="ECO:0007669"/>
    <property type="project" value="UniProtKB-KW"/>
</dbReference>
<dbReference type="eggNOG" id="ENOG502QUNQ">
    <property type="taxonomic scope" value="Eukaryota"/>
</dbReference>
<dbReference type="InterPro" id="IPR008906">
    <property type="entry name" value="HATC_C_dom"/>
</dbReference>
<protein>
    <recommendedName>
        <fullName evidence="9">BED-type domain-containing protein</fullName>
    </recommendedName>
</protein>
<dbReference type="AlphaFoldDB" id="V7C4N8"/>
<organism evidence="10 11">
    <name type="scientific">Phaseolus vulgaris</name>
    <name type="common">Kidney bean</name>
    <name type="synonym">French bean</name>
    <dbReference type="NCBI Taxonomy" id="3885"/>
    <lineage>
        <taxon>Eukaryota</taxon>
        <taxon>Viridiplantae</taxon>
        <taxon>Streptophyta</taxon>
        <taxon>Embryophyta</taxon>
        <taxon>Tracheophyta</taxon>
        <taxon>Spermatophyta</taxon>
        <taxon>Magnoliopsida</taxon>
        <taxon>eudicotyledons</taxon>
        <taxon>Gunneridae</taxon>
        <taxon>Pentapetalae</taxon>
        <taxon>rosids</taxon>
        <taxon>fabids</taxon>
        <taxon>Fabales</taxon>
        <taxon>Fabaceae</taxon>
        <taxon>Papilionoideae</taxon>
        <taxon>50 kb inversion clade</taxon>
        <taxon>NPAAA clade</taxon>
        <taxon>indigoferoid/millettioid clade</taxon>
        <taxon>Phaseoleae</taxon>
        <taxon>Phaseolus</taxon>
    </lineage>
</organism>
<evidence type="ECO:0000256" key="5">
    <source>
        <dbReference type="ARBA" id="ARBA00023125"/>
    </source>
</evidence>
<dbReference type="SUPFAM" id="SSF53098">
    <property type="entry name" value="Ribonuclease H-like"/>
    <property type="match status" value="1"/>
</dbReference>
<reference evidence="11" key="1">
    <citation type="journal article" date="2014" name="Nat. Genet.">
        <title>A reference genome for common bean and genome-wide analysis of dual domestications.</title>
        <authorList>
            <person name="Schmutz J."/>
            <person name="McClean P.E."/>
            <person name="Mamidi S."/>
            <person name="Wu G.A."/>
            <person name="Cannon S.B."/>
            <person name="Grimwood J."/>
            <person name="Jenkins J."/>
            <person name="Shu S."/>
            <person name="Song Q."/>
            <person name="Chavarro C."/>
            <person name="Torres-Torres M."/>
            <person name="Geffroy V."/>
            <person name="Moghaddam S.M."/>
            <person name="Gao D."/>
            <person name="Abernathy B."/>
            <person name="Barry K."/>
            <person name="Blair M."/>
            <person name="Brick M.A."/>
            <person name="Chovatia M."/>
            <person name="Gepts P."/>
            <person name="Goodstein D.M."/>
            <person name="Gonzales M."/>
            <person name="Hellsten U."/>
            <person name="Hyten D.L."/>
            <person name="Jia G."/>
            <person name="Kelly J.D."/>
            <person name="Kudrna D."/>
            <person name="Lee R."/>
            <person name="Richard M.M."/>
            <person name="Miklas P.N."/>
            <person name="Osorno J.M."/>
            <person name="Rodrigues J."/>
            <person name="Thareau V."/>
            <person name="Urrea C.A."/>
            <person name="Wang M."/>
            <person name="Yu Y."/>
            <person name="Zhang M."/>
            <person name="Wing R.A."/>
            <person name="Cregan P.B."/>
            <person name="Rokhsar D.S."/>
            <person name="Jackson S.A."/>
        </authorList>
    </citation>
    <scope>NUCLEOTIDE SEQUENCE [LARGE SCALE GENOMIC DNA]</scope>
    <source>
        <strain evidence="11">cv. G19833</strain>
    </source>
</reference>
<dbReference type="InterPro" id="IPR012337">
    <property type="entry name" value="RNaseH-like_sf"/>
</dbReference>